<proteinExistence type="predicted"/>
<dbReference type="Proteomes" id="UP000235388">
    <property type="component" value="Unassembled WGS sequence"/>
</dbReference>
<evidence type="ECO:0000313" key="2">
    <source>
        <dbReference type="Proteomes" id="UP000235388"/>
    </source>
</evidence>
<dbReference type="AlphaFoldDB" id="A0A2N5TDB4"/>
<accession>A0A2N5TDB4</accession>
<dbReference type="EMBL" id="PGCJ01000719">
    <property type="protein sequence ID" value="PLW23497.1"/>
    <property type="molecule type" value="Genomic_DNA"/>
</dbReference>
<evidence type="ECO:0000313" key="1">
    <source>
        <dbReference type="EMBL" id="PLW23497.1"/>
    </source>
</evidence>
<sequence>MEGGTLSACQMLSEYKHIINYLKNKHKTASETKIKNMIEKMIAKTETYLTEALKCDVIVLATALSPAFQLSMFRAWFPSHYTWVQALLNKHFTQRHADIEAKANGVNSLASEFDKTRNQAKAIHHHTARKSGSDGCIRAAEFEWVSDSLGGTRPSLNRMAASNKNLDAAIQANFSGSVITRLPRWTSSLIMRPPPPTLMN</sequence>
<keyword evidence="2" id="KW-1185">Reference proteome</keyword>
<protein>
    <recommendedName>
        <fullName evidence="3">hAT-like transposase RNase-H fold domain-containing protein</fullName>
    </recommendedName>
</protein>
<evidence type="ECO:0008006" key="3">
    <source>
        <dbReference type="Google" id="ProtNLM"/>
    </source>
</evidence>
<gene>
    <name evidence="1" type="ORF">PCANC_28781</name>
</gene>
<name>A0A2N5TDB4_9BASI</name>
<reference evidence="1 2" key="1">
    <citation type="submission" date="2017-11" db="EMBL/GenBank/DDBJ databases">
        <title>De novo assembly and phasing of dikaryotic genomes from two isolates of Puccinia coronata f. sp. avenae, the causal agent of oat crown rust.</title>
        <authorList>
            <person name="Miller M.E."/>
            <person name="Zhang Y."/>
            <person name="Omidvar V."/>
            <person name="Sperschneider J."/>
            <person name="Schwessinger B."/>
            <person name="Raley C."/>
            <person name="Palmer J.M."/>
            <person name="Garnica D."/>
            <person name="Upadhyaya N."/>
            <person name="Rathjen J."/>
            <person name="Taylor J.M."/>
            <person name="Park R.F."/>
            <person name="Dodds P.N."/>
            <person name="Hirsch C.D."/>
            <person name="Kianian S.F."/>
            <person name="Figueroa M."/>
        </authorList>
    </citation>
    <scope>NUCLEOTIDE SEQUENCE [LARGE SCALE GENOMIC DNA]</scope>
    <source>
        <strain evidence="1">12NC29</strain>
    </source>
</reference>
<comment type="caution">
    <text evidence="1">The sequence shown here is derived from an EMBL/GenBank/DDBJ whole genome shotgun (WGS) entry which is preliminary data.</text>
</comment>
<dbReference type="OrthoDB" id="3264316at2759"/>
<organism evidence="1 2">
    <name type="scientific">Puccinia coronata f. sp. avenae</name>
    <dbReference type="NCBI Taxonomy" id="200324"/>
    <lineage>
        <taxon>Eukaryota</taxon>
        <taxon>Fungi</taxon>
        <taxon>Dikarya</taxon>
        <taxon>Basidiomycota</taxon>
        <taxon>Pucciniomycotina</taxon>
        <taxon>Pucciniomycetes</taxon>
        <taxon>Pucciniales</taxon>
        <taxon>Pucciniaceae</taxon>
        <taxon>Puccinia</taxon>
    </lineage>
</organism>